<dbReference type="RefSeq" id="WP_148041834.1">
    <property type="nucleotide sequence ID" value="NZ_RJJR01000001.1"/>
</dbReference>
<evidence type="ECO:0000313" key="2">
    <source>
        <dbReference type="Proteomes" id="UP000267223"/>
    </source>
</evidence>
<dbReference type="OrthoDB" id="665432at2"/>
<dbReference type="EMBL" id="RJJR01000001">
    <property type="protein sequence ID" value="RNI40201.1"/>
    <property type="molecule type" value="Genomic_DNA"/>
</dbReference>
<accession>A0A3M9NQU9</accession>
<name>A0A3M9NQU9_9BACT</name>
<sequence length="203" mass="22232">MKKIRISFSRFTDVNFRKNGEHVYDSLINNTAFVTLATLLVVVKTALDKYTADLAAAATNDKNAVAQKNQSRFELTALLQQLGLAVMAEANGNEAMLISSGFTLVKTREVRYIANPGNVTVSQGITSGQMISMVKGQKAATGYVHQMTTELPDDNTAWISKNSSSSKFAWEGLVPGKQYWVRVAVIGSRKQIAYSTVAVWFAQ</sequence>
<organism evidence="1 2">
    <name type="scientific">Hanamia caeni</name>
    <dbReference type="NCBI Taxonomy" id="2294116"/>
    <lineage>
        <taxon>Bacteria</taxon>
        <taxon>Pseudomonadati</taxon>
        <taxon>Bacteroidota</taxon>
        <taxon>Chitinophagia</taxon>
        <taxon>Chitinophagales</taxon>
        <taxon>Chitinophagaceae</taxon>
        <taxon>Hanamia</taxon>
    </lineage>
</organism>
<comment type="caution">
    <text evidence="1">The sequence shown here is derived from an EMBL/GenBank/DDBJ whole genome shotgun (WGS) entry which is preliminary data.</text>
</comment>
<dbReference type="AlphaFoldDB" id="A0A3M9NQU9"/>
<dbReference type="Proteomes" id="UP000267223">
    <property type="component" value="Unassembled WGS sequence"/>
</dbReference>
<gene>
    <name evidence="1" type="ORF">EFY79_02580</name>
</gene>
<proteinExistence type="predicted"/>
<dbReference type="Gene3D" id="2.60.40.10">
    <property type="entry name" value="Immunoglobulins"/>
    <property type="match status" value="1"/>
</dbReference>
<evidence type="ECO:0000313" key="1">
    <source>
        <dbReference type="EMBL" id="RNI40201.1"/>
    </source>
</evidence>
<dbReference type="InterPro" id="IPR013783">
    <property type="entry name" value="Ig-like_fold"/>
</dbReference>
<reference evidence="1 2" key="1">
    <citation type="submission" date="2018-11" db="EMBL/GenBank/DDBJ databases">
        <title>Draft genome sequence of Ferruginibacter sp. BO-59.</title>
        <authorList>
            <person name="Im W.T."/>
        </authorList>
    </citation>
    <scope>NUCLEOTIDE SEQUENCE [LARGE SCALE GENOMIC DNA]</scope>
    <source>
        <strain evidence="1 2">BO-59</strain>
    </source>
</reference>
<protein>
    <submittedName>
        <fullName evidence="1">Uncharacterized protein</fullName>
    </submittedName>
</protein>
<keyword evidence="2" id="KW-1185">Reference proteome</keyword>